<dbReference type="Proteomes" id="UP001213664">
    <property type="component" value="Chromosome"/>
</dbReference>
<evidence type="ECO:0000313" key="2">
    <source>
        <dbReference type="Proteomes" id="UP001213664"/>
    </source>
</evidence>
<accession>A0AAJ5X390</accession>
<proteinExistence type="predicted"/>
<dbReference type="EMBL" id="CP119326">
    <property type="protein sequence ID" value="WEK40288.1"/>
    <property type="molecule type" value="Genomic_DNA"/>
</dbReference>
<evidence type="ECO:0000313" key="1">
    <source>
        <dbReference type="EMBL" id="WEK40288.1"/>
    </source>
</evidence>
<name>A0AAJ5X390_9CAUL</name>
<gene>
    <name evidence="1" type="ORF">P0Y50_01400</name>
</gene>
<dbReference type="AlphaFoldDB" id="A0AAJ5X390"/>
<sequence>MLELHKAGLTGSLIGATRLGLVLLGSIGLPACQLEEHASPLIGYWYVTEVNGEPTVGSLVEMRLPKLNPDTLQASEYELSISCQDWGRLDRNRGVLVSDALHPGKPPQAQCDPHDAGRLDALRQMTHEGASLKIDPETLTALLTTASGRTARFNYMDMTPVD</sequence>
<reference evidence="1" key="1">
    <citation type="submission" date="2023-03" db="EMBL/GenBank/DDBJ databases">
        <title>Andean soil-derived lignocellulolytic bacterial consortium as a source of novel taxa and putative plastic-active enzymes.</title>
        <authorList>
            <person name="Diaz-Garcia L."/>
            <person name="Chuvochina M."/>
            <person name="Feuerriegel G."/>
            <person name="Bunk B."/>
            <person name="Sproer C."/>
            <person name="Streit W.R."/>
            <person name="Rodriguez L.M."/>
            <person name="Overmann J."/>
            <person name="Jimenez D.J."/>
        </authorList>
    </citation>
    <scope>NUCLEOTIDE SEQUENCE</scope>
    <source>
        <strain evidence="1">MAG 833</strain>
    </source>
</reference>
<protein>
    <submittedName>
        <fullName evidence="1">Uncharacterized protein</fullName>
    </submittedName>
</protein>
<organism evidence="1 2">
    <name type="scientific">Candidatus Brevundimonas colombiensis</name>
    <dbReference type="NCBI Taxonomy" id="3121376"/>
    <lineage>
        <taxon>Bacteria</taxon>
        <taxon>Pseudomonadati</taxon>
        <taxon>Pseudomonadota</taxon>
        <taxon>Alphaproteobacteria</taxon>
        <taxon>Caulobacterales</taxon>
        <taxon>Caulobacteraceae</taxon>
        <taxon>Brevundimonas</taxon>
    </lineage>
</organism>